<dbReference type="GO" id="GO:0005829">
    <property type="term" value="C:cytosol"/>
    <property type="evidence" value="ECO:0007669"/>
    <property type="project" value="TreeGrafter"/>
</dbReference>
<accession>A0A918KMB7</accession>
<name>A0A918KMB7_9GAMM</name>
<reference evidence="6" key="1">
    <citation type="journal article" date="2014" name="Int. J. Syst. Evol. Microbiol.">
        <title>Complete genome sequence of Corynebacterium casei LMG S-19264T (=DSM 44701T), isolated from a smear-ripened cheese.</title>
        <authorList>
            <consortium name="US DOE Joint Genome Institute (JGI-PGF)"/>
            <person name="Walter F."/>
            <person name="Albersmeier A."/>
            <person name="Kalinowski J."/>
            <person name="Ruckert C."/>
        </authorList>
    </citation>
    <scope>NUCLEOTIDE SEQUENCE</scope>
    <source>
        <strain evidence="6">KCTC 22169</strain>
    </source>
</reference>
<comment type="similarity">
    <text evidence="1">Belongs to the LysR transcriptional regulatory family.</text>
</comment>
<dbReference type="PANTHER" id="PTHR30419">
    <property type="entry name" value="HTH-TYPE TRANSCRIPTIONAL REGULATOR YBHD"/>
    <property type="match status" value="1"/>
</dbReference>
<dbReference type="InterPro" id="IPR036388">
    <property type="entry name" value="WH-like_DNA-bd_sf"/>
</dbReference>
<dbReference type="InterPro" id="IPR036390">
    <property type="entry name" value="WH_DNA-bd_sf"/>
</dbReference>
<organism evidence="6 7">
    <name type="scientific">Saccharospirillum salsuginis</name>
    <dbReference type="NCBI Taxonomy" id="418750"/>
    <lineage>
        <taxon>Bacteria</taxon>
        <taxon>Pseudomonadati</taxon>
        <taxon>Pseudomonadota</taxon>
        <taxon>Gammaproteobacteria</taxon>
        <taxon>Oceanospirillales</taxon>
        <taxon>Saccharospirillaceae</taxon>
        <taxon>Saccharospirillum</taxon>
    </lineage>
</organism>
<dbReference type="Pfam" id="PF00126">
    <property type="entry name" value="HTH_1"/>
    <property type="match status" value="1"/>
</dbReference>
<evidence type="ECO:0000313" key="7">
    <source>
        <dbReference type="Proteomes" id="UP000626148"/>
    </source>
</evidence>
<dbReference type="Pfam" id="PF03466">
    <property type="entry name" value="LysR_substrate"/>
    <property type="match status" value="1"/>
</dbReference>
<dbReference type="InterPro" id="IPR050950">
    <property type="entry name" value="HTH-type_LysR_regulators"/>
</dbReference>
<dbReference type="PANTHER" id="PTHR30419:SF8">
    <property type="entry name" value="NITROGEN ASSIMILATION TRANSCRIPTIONAL ACTIVATOR-RELATED"/>
    <property type="match status" value="1"/>
</dbReference>
<dbReference type="Proteomes" id="UP000626148">
    <property type="component" value="Unassembled WGS sequence"/>
</dbReference>
<keyword evidence="3" id="KW-0238">DNA-binding</keyword>
<dbReference type="FunFam" id="1.10.10.10:FF:000001">
    <property type="entry name" value="LysR family transcriptional regulator"/>
    <property type="match status" value="1"/>
</dbReference>
<keyword evidence="4" id="KW-0804">Transcription</keyword>
<dbReference type="CDD" id="cd05466">
    <property type="entry name" value="PBP2_LTTR_substrate"/>
    <property type="match status" value="1"/>
</dbReference>
<keyword evidence="7" id="KW-1185">Reference proteome</keyword>
<evidence type="ECO:0000256" key="4">
    <source>
        <dbReference type="ARBA" id="ARBA00023163"/>
    </source>
</evidence>
<dbReference type="EMBL" id="BMXR01000012">
    <property type="protein sequence ID" value="GGX68786.1"/>
    <property type="molecule type" value="Genomic_DNA"/>
</dbReference>
<dbReference type="PRINTS" id="PR00039">
    <property type="entry name" value="HTHLYSR"/>
</dbReference>
<proteinExistence type="inferred from homology"/>
<dbReference type="AlphaFoldDB" id="A0A918KMB7"/>
<dbReference type="PROSITE" id="PS50931">
    <property type="entry name" value="HTH_LYSR"/>
    <property type="match status" value="1"/>
</dbReference>
<gene>
    <name evidence="6" type="ORF">GCM10007392_40530</name>
</gene>
<keyword evidence="2" id="KW-0805">Transcription regulation</keyword>
<dbReference type="InterPro" id="IPR000847">
    <property type="entry name" value="LysR_HTH_N"/>
</dbReference>
<evidence type="ECO:0000256" key="3">
    <source>
        <dbReference type="ARBA" id="ARBA00023125"/>
    </source>
</evidence>
<evidence type="ECO:0000259" key="5">
    <source>
        <dbReference type="PROSITE" id="PS50931"/>
    </source>
</evidence>
<evidence type="ECO:0000256" key="1">
    <source>
        <dbReference type="ARBA" id="ARBA00009437"/>
    </source>
</evidence>
<dbReference type="InterPro" id="IPR005119">
    <property type="entry name" value="LysR_subst-bd"/>
</dbReference>
<dbReference type="SUPFAM" id="SSF46785">
    <property type="entry name" value="Winged helix' DNA-binding domain"/>
    <property type="match status" value="1"/>
</dbReference>
<protein>
    <submittedName>
        <fullName evidence="6">LysR family transcriptional regulator</fullName>
    </submittedName>
</protein>
<sequence>MTAMRLESISRLKYFNDIAITGSFSKSARRLGIAQPALSIAIKKLEEETGLKLINRADRRMSLTSDGRVLLRHVRNILEGLDDAVHELGELQGLESGEVNIGASAMLSTYYLPRYLFRFKKRYPGIRVRLVEGGTDTLEQWVINGELDLALLRSEQPHDQIRYASQLSEQVVACIPTHHHLAERTSIDIETFCRQPTVLFRKGYFLRESIEQRARASGLSLDVQFETNLVELLKNLVMNEMGVATCLSMIVENEPRLTCRPFDPPIPLELAWGWKKNHYLSKASQAFLACFDQER</sequence>
<evidence type="ECO:0000256" key="2">
    <source>
        <dbReference type="ARBA" id="ARBA00023015"/>
    </source>
</evidence>
<feature type="domain" description="HTH lysR-type" evidence="5">
    <location>
        <begin position="7"/>
        <end position="64"/>
    </location>
</feature>
<reference evidence="6" key="2">
    <citation type="submission" date="2020-09" db="EMBL/GenBank/DDBJ databases">
        <authorList>
            <person name="Sun Q."/>
            <person name="Kim S."/>
        </authorList>
    </citation>
    <scope>NUCLEOTIDE SEQUENCE</scope>
    <source>
        <strain evidence="6">KCTC 22169</strain>
    </source>
</reference>
<comment type="caution">
    <text evidence="6">The sequence shown here is derived from an EMBL/GenBank/DDBJ whole genome shotgun (WGS) entry which is preliminary data.</text>
</comment>
<dbReference type="Gene3D" id="1.10.10.10">
    <property type="entry name" value="Winged helix-like DNA-binding domain superfamily/Winged helix DNA-binding domain"/>
    <property type="match status" value="1"/>
</dbReference>
<evidence type="ECO:0000313" key="6">
    <source>
        <dbReference type="EMBL" id="GGX68786.1"/>
    </source>
</evidence>
<dbReference type="SUPFAM" id="SSF53850">
    <property type="entry name" value="Periplasmic binding protein-like II"/>
    <property type="match status" value="1"/>
</dbReference>
<dbReference type="GO" id="GO:0003677">
    <property type="term" value="F:DNA binding"/>
    <property type="evidence" value="ECO:0007669"/>
    <property type="project" value="UniProtKB-KW"/>
</dbReference>
<dbReference type="Gene3D" id="3.40.190.290">
    <property type="match status" value="1"/>
</dbReference>
<dbReference type="GO" id="GO:0003700">
    <property type="term" value="F:DNA-binding transcription factor activity"/>
    <property type="evidence" value="ECO:0007669"/>
    <property type="project" value="InterPro"/>
</dbReference>